<sequence length="205" mass="23422">MRKTHLLFVLTLFLLVSCKTETKNPTEATIDSTTSTSVSASTDKLDITITTADGAVLGGFDLSPIKIVADNTNYTFKSKPDKHKFYANGRMKYEVKFKEESLKLRDEDSELLWKVKIYPDKVKISDNEENENAFEVRPYDDKIKIKRDGEELYRVNLEGNIIKVNDKEAYQLSSAQESYVYAILAIEEIPAEHKLFIIAELLNKI</sequence>
<name>G0L3L0_ZOBGA</name>
<evidence type="ECO:0000313" key="1">
    <source>
        <dbReference type="EMBL" id="CAZ98487.1"/>
    </source>
</evidence>
<dbReference type="RefSeq" id="WP_013995675.1">
    <property type="nucleotide sequence ID" value="NC_015844.1"/>
</dbReference>
<evidence type="ECO:0000313" key="2">
    <source>
        <dbReference type="Proteomes" id="UP000008898"/>
    </source>
</evidence>
<reference evidence="2" key="1">
    <citation type="submission" date="2009-07" db="EMBL/GenBank/DDBJ databases">
        <title>Complete genome sequence of Zobellia galactanivorans Dsij.</title>
        <authorList>
            <consortium name="Genoscope - CEA"/>
        </authorList>
    </citation>
    <scope>NUCLEOTIDE SEQUENCE [LARGE SCALE GENOMIC DNA]</scope>
    <source>
        <strain evidence="2">DSM 12802 / CCUG 47099 / CIP 106680 / NCIMB 13871 / Dsij</strain>
    </source>
</reference>
<protein>
    <submittedName>
        <fullName evidence="1">Hypothetical membrane protein</fullName>
    </submittedName>
</protein>
<dbReference type="AlphaFoldDB" id="G0L3L0"/>
<proteinExistence type="predicted"/>
<gene>
    <name evidence="1" type="ordered locus">zobellia_4352</name>
</gene>
<dbReference type="STRING" id="63186.ZOBELLIA_4352"/>
<dbReference type="HOGENOM" id="CLU_1335548_0_0_10"/>
<organism evidence="1 2">
    <name type="scientific">Zobellia galactanivorans (strain DSM 12802 / CCUG 47099 / CIP 106680 / NCIMB 13871 / Dsij)</name>
    <dbReference type="NCBI Taxonomy" id="63186"/>
    <lineage>
        <taxon>Bacteria</taxon>
        <taxon>Pseudomonadati</taxon>
        <taxon>Bacteroidota</taxon>
        <taxon>Flavobacteriia</taxon>
        <taxon>Flavobacteriales</taxon>
        <taxon>Flavobacteriaceae</taxon>
        <taxon>Zobellia</taxon>
    </lineage>
</organism>
<dbReference type="OrthoDB" id="982465at2"/>
<dbReference type="Proteomes" id="UP000008898">
    <property type="component" value="Chromosome"/>
</dbReference>
<dbReference type="KEGG" id="zga:ZOBELLIA_4352"/>
<dbReference type="PROSITE" id="PS51257">
    <property type="entry name" value="PROKAR_LIPOPROTEIN"/>
    <property type="match status" value="1"/>
</dbReference>
<dbReference type="EMBL" id="FP476056">
    <property type="protein sequence ID" value="CAZ98487.1"/>
    <property type="molecule type" value="Genomic_DNA"/>
</dbReference>
<accession>G0L3L0</accession>
<reference evidence="1 2" key="2">
    <citation type="journal article" date="2012" name="Environ. Microbiol.">
        <title>Characterization of the first alginolytic operons in a marine bacterium: from their emergence in marine Flavobacteriia to their independent transfers to marine Proteobacteria and human gut Bacteroides.</title>
        <authorList>
            <person name="Thomas F."/>
            <person name="Barbeyron T."/>
            <person name="Tonon T."/>
            <person name="Genicot S."/>
            <person name="Czjzek M."/>
            <person name="Michel G."/>
        </authorList>
    </citation>
    <scope>NUCLEOTIDE SEQUENCE [LARGE SCALE GENOMIC DNA]</scope>
    <source>
        <strain evidence="2">DSM 12802 / CCUG 47099 / CIP 106680 / NCIMB 13871 / Dsij</strain>
    </source>
</reference>
<keyword evidence="2" id="KW-1185">Reference proteome</keyword>